<keyword evidence="4" id="KW-1185">Reference proteome</keyword>
<accession>A0A9D5BEV0</accession>
<dbReference type="InterPro" id="IPR002762">
    <property type="entry name" value="CbiX-like"/>
</dbReference>
<organism evidence="3 4">
    <name type="scientific">Pisum sativum</name>
    <name type="common">Garden pea</name>
    <name type="synonym">Lathyrus oleraceus</name>
    <dbReference type="NCBI Taxonomy" id="3888"/>
    <lineage>
        <taxon>Eukaryota</taxon>
        <taxon>Viridiplantae</taxon>
        <taxon>Streptophyta</taxon>
        <taxon>Embryophyta</taxon>
        <taxon>Tracheophyta</taxon>
        <taxon>Spermatophyta</taxon>
        <taxon>Magnoliopsida</taxon>
        <taxon>eudicotyledons</taxon>
        <taxon>Gunneridae</taxon>
        <taxon>Pentapetalae</taxon>
        <taxon>rosids</taxon>
        <taxon>fabids</taxon>
        <taxon>Fabales</taxon>
        <taxon>Fabaceae</taxon>
        <taxon>Papilionoideae</taxon>
        <taxon>50 kb inversion clade</taxon>
        <taxon>NPAAA clade</taxon>
        <taxon>Hologalegina</taxon>
        <taxon>IRL clade</taxon>
        <taxon>Fabeae</taxon>
        <taxon>Lathyrus</taxon>
    </lineage>
</organism>
<protein>
    <recommendedName>
        <fullName evidence="5">Sirohydrochlorin ferrochelatase</fullName>
    </recommendedName>
</protein>
<evidence type="ECO:0000256" key="2">
    <source>
        <dbReference type="ARBA" id="ARBA00023239"/>
    </source>
</evidence>
<evidence type="ECO:0000313" key="3">
    <source>
        <dbReference type="EMBL" id="KAI5442328.1"/>
    </source>
</evidence>
<feature type="non-terminal residue" evidence="3">
    <location>
        <position position="1"/>
    </location>
</feature>
<dbReference type="GO" id="GO:0046872">
    <property type="term" value="F:metal ion binding"/>
    <property type="evidence" value="ECO:0007669"/>
    <property type="project" value="UniProtKB-KW"/>
</dbReference>
<dbReference type="Proteomes" id="UP001058974">
    <property type="component" value="Chromosome 1"/>
</dbReference>
<evidence type="ECO:0000313" key="4">
    <source>
        <dbReference type="Proteomes" id="UP001058974"/>
    </source>
</evidence>
<proteinExistence type="predicted"/>
<dbReference type="EMBL" id="JAMSHJ010000001">
    <property type="protein sequence ID" value="KAI5442328.1"/>
    <property type="molecule type" value="Genomic_DNA"/>
</dbReference>
<keyword evidence="2" id="KW-0456">Lyase</keyword>
<dbReference type="Gene3D" id="3.40.50.1400">
    <property type="match status" value="1"/>
</dbReference>
<dbReference type="CDD" id="cd03416">
    <property type="entry name" value="CbiX_SirB_N"/>
    <property type="match status" value="1"/>
</dbReference>
<sequence length="208" mass="22749">NFINCEEQRVNLNWIKGKMSSSSLLALVLLFFCINFCASEIGTNQPSYSLRFFSKITQDSSEIGPNDAVIIVDHGSSFNGSNISLIKFVDMFRNKTGYKIVEPAHMEMAKPTIGDAFQSCVQQGARRVIIAPFFLATGKHINKDIPSLSAEAAKKHPGVSYIITPPLGLHVLLVDIVNERINSCLKPIAQDAPDCSVCDGTGKCQKNV</sequence>
<dbReference type="PANTHER" id="PTHR33542">
    <property type="entry name" value="SIROHYDROCHLORIN FERROCHELATASE, CHLOROPLASTIC"/>
    <property type="match status" value="1"/>
</dbReference>
<gene>
    <name evidence="3" type="ORF">KIW84_011409</name>
</gene>
<dbReference type="Gramene" id="Psat01G0140900-T2">
    <property type="protein sequence ID" value="KAI5442328.1"/>
    <property type="gene ID" value="KIW84_011409"/>
</dbReference>
<comment type="caution">
    <text evidence="3">The sequence shown here is derived from an EMBL/GenBank/DDBJ whole genome shotgun (WGS) entry which is preliminary data.</text>
</comment>
<dbReference type="InterPro" id="IPR050963">
    <property type="entry name" value="Sirohydro_Cobaltochel/CbiX"/>
</dbReference>
<dbReference type="AlphaFoldDB" id="A0A9D5BEV0"/>
<dbReference type="PANTHER" id="PTHR33542:SF3">
    <property type="entry name" value="SIROHYDROCHLORIN FERROCHELATASE, CHLOROPLASTIC"/>
    <property type="match status" value="1"/>
</dbReference>
<dbReference type="SUPFAM" id="SSF53800">
    <property type="entry name" value="Chelatase"/>
    <property type="match status" value="1"/>
</dbReference>
<keyword evidence="1" id="KW-0479">Metal-binding</keyword>
<evidence type="ECO:0008006" key="5">
    <source>
        <dbReference type="Google" id="ProtNLM"/>
    </source>
</evidence>
<dbReference type="GO" id="GO:0016829">
    <property type="term" value="F:lyase activity"/>
    <property type="evidence" value="ECO:0007669"/>
    <property type="project" value="UniProtKB-KW"/>
</dbReference>
<evidence type="ECO:0000256" key="1">
    <source>
        <dbReference type="ARBA" id="ARBA00022723"/>
    </source>
</evidence>
<name>A0A9D5BEV0_PEA</name>
<dbReference type="Pfam" id="PF01903">
    <property type="entry name" value="CbiX"/>
    <property type="match status" value="1"/>
</dbReference>
<reference evidence="3 4" key="1">
    <citation type="journal article" date="2022" name="Nat. Genet.">
        <title>Improved pea reference genome and pan-genome highlight genomic features and evolutionary characteristics.</title>
        <authorList>
            <person name="Yang T."/>
            <person name="Liu R."/>
            <person name="Luo Y."/>
            <person name="Hu S."/>
            <person name="Wang D."/>
            <person name="Wang C."/>
            <person name="Pandey M.K."/>
            <person name="Ge S."/>
            <person name="Xu Q."/>
            <person name="Li N."/>
            <person name="Li G."/>
            <person name="Huang Y."/>
            <person name="Saxena R.K."/>
            <person name="Ji Y."/>
            <person name="Li M."/>
            <person name="Yan X."/>
            <person name="He Y."/>
            <person name="Liu Y."/>
            <person name="Wang X."/>
            <person name="Xiang C."/>
            <person name="Varshney R.K."/>
            <person name="Ding H."/>
            <person name="Gao S."/>
            <person name="Zong X."/>
        </authorList>
    </citation>
    <scope>NUCLEOTIDE SEQUENCE [LARGE SCALE GENOMIC DNA]</scope>
    <source>
        <strain evidence="3 4">cv. Zhongwan 6</strain>
    </source>
</reference>